<comment type="caution">
    <text evidence="4">The sequence shown here is derived from an EMBL/GenBank/DDBJ whole genome shotgun (WGS) entry which is preliminary data.</text>
</comment>
<organism evidence="4 5">
    <name type="scientific">Sphagnurus paluster</name>
    <dbReference type="NCBI Taxonomy" id="117069"/>
    <lineage>
        <taxon>Eukaryota</taxon>
        <taxon>Fungi</taxon>
        <taxon>Dikarya</taxon>
        <taxon>Basidiomycota</taxon>
        <taxon>Agaricomycotina</taxon>
        <taxon>Agaricomycetes</taxon>
        <taxon>Agaricomycetidae</taxon>
        <taxon>Agaricales</taxon>
        <taxon>Tricholomatineae</taxon>
        <taxon>Lyophyllaceae</taxon>
        <taxon>Sphagnurus</taxon>
    </lineage>
</organism>
<keyword evidence="1" id="KW-0175">Coiled coil</keyword>
<name>A0A9P7K2T1_9AGAR</name>
<protein>
    <submittedName>
        <fullName evidence="4">Uncharacterized protein</fullName>
    </submittedName>
</protein>
<evidence type="ECO:0000256" key="3">
    <source>
        <dbReference type="SAM" id="Phobius"/>
    </source>
</evidence>
<evidence type="ECO:0000256" key="1">
    <source>
        <dbReference type="SAM" id="Coils"/>
    </source>
</evidence>
<feature type="coiled-coil region" evidence="1">
    <location>
        <begin position="329"/>
        <end position="375"/>
    </location>
</feature>
<feature type="transmembrane region" description="Helical" evidence="3">
    <location>
        <begin position="79"/>
        <end position="100"/>
    </location>
</feature>
<dbReference type="Proteomes" id="UP000717328">
    <property type="component" value="Unassembled WGS sequence"/>
</dbReference>
<feature type="transmembrane region" description="Helical" evidence="3">
    <location>
        <begin position="20"/>
        <end position="45"/>
    </location>
</feature>
<keyword evidence="5" id="KW-1185">Reference proteome</keyword>
<accession>A0A9P7K2T1</accession>
<feature type="coiled-coil region" evidence="1">
    <location>
        <begin position="412"/>
        <end position="463"/>
    </location>
</feature>
<sequence>MHPPKNSETKSCYDPFTAILSFFTAILSLLSPGMCALIAFVLAVMDVVDSYSLYLPPTPSMSPASPTIFQIHREFEKEAFLVVISAIILISVAIATFFIIHKRKESRRKYEDPPDLPLPDFAQLHVNFVLMLVLAGFMAEQSPDFGRRFFRGLVKMRNRNARLFKQLGMRMHVRNGDHITPTPPVNDNLDYGIDDIALRIPLPEDTDDELELALLTPLPQNDDEDLVSVTVPERISAAAPASVQSERNSWWDAPSPLDLTFLWADEELDFDPTDAGDSQPATAICKKAPNARHGAEEVRIQKDIDEGTRSGRSQVCGEVRSEYAGNWRREEEAHELVGHEEEKARLKGDSVCIEEKRLEQKIEREEGRRETEVDKVEATMAVIEAERVRLIEGEKEKRRVEAARIETTLKVIQSQRLRLVEDQKEQAKLEAEKAELARVAAELEAAKKAEEEETERIAALEKSRIAGAVAQKRQQDAVRQRQIIQQACTAAAATRTPPEDLETRPELRYGHCYLVGLLSLRSLGSYLSFDLQSTPVLIPRRPNTIFASAPHLPRVTHTTVSEPVFVDMTHVPTSELTPQQQRRRELNRKRRVRAKVLQEHIGRQVIAEWVTGERDADAAWA</sequence>
<dbReference type="AlphaFoldDB" id="A0A9P7K2T1"/>
<reference evidence="4" key="1">
    <citation type="submission" date="2021-02" db="EMBL/GenBank/DDBJ databases">
        <authorList>
            <person name="Nieuwenhuis M."/>
            <person name="Van De Peppel L.J.J."/>
        </authorList>
    </citation>
    <scope>NUCLEOTIDE SEQUENCE</scope>
    <source>
        <strain evidence="4">D49</strain>
    </source>
</reference>
<keyword evidence="3" id="KW-0812">Transmembrane</keyword>
<gene>
    <name evidence="4" type="ORF">H0H81_009576</name>
</gene>
<dbReference type="EMBL" id="JABCKI010005997">
    <property type="protein sequence ID" value="KAG5635951.1"/>
    <property type="molecule type" value="Genomic_DNA"/>
</dbReference>
<evidence type="ECO:0000313" key="4">
    <source>
        <dbReference type="EMBL" id="KAG5635951.1"/>
    </source>
</evidence>
<feature type="transmembrane region" description="Helical" evidence="3">
    <location>
        <begin position="121"/>
        <end position="139"/>
    </location>
</feature>
<reference evidence="4" key="2">
    <citation type="submission" date="2021-10" db="EMBL/GenBank/DDBJ databases">
        <title>Phylogenomics reveals ancestral predisposition of the termite-cultivated fungus Termitomyces towards a domesticated lifestyle.</title>
        <authorList>
            <person name="Auxier B."/>
            <person name="Grum-Grzhimaylo A."/>
            <person name="Cardenas M.E."/>
            <person name="Lodge J.D."/>
            <person name="Laessoe T."/>
            <person name="Pedersen O."/>
            <person name="Smith M.E."/>
            <person name="Kuyper T.W."/>
            <person name="Franco-Molano E.A."/>
            <person name="Baroni T.J."/>
            <person name="Aanen D.K."/>
        </authorList>
    </citation>
    <scope>NUCLEOTIDE SEQUENCE</scope>
    <source>
        <strain evidence="4">D49</strain>
    </source>
</reference>
<evidence type="ECO:0000256" key="2">
    <source>
        <dbReference type="SAM" id="MobiDB-lite"/>
    </source>
</evidence>
<proteinExistence type="predicted"/>
<evidence type="ECO:0000313" key="5">
    <source>
        <dbReference type="Proteomes" id="UP000717328"/>
    </source>
</evidence>
<keyword evidence="3" id="KW-0472">Membrane</keyword>
<feature type="region of interest" description="Disordered" evidence="2">
    <location>
        <begin position="288"/>
        <end position="313"/>
    </location>
</feature>
<keyword evidence="3" id="KW-1133">Transmembrane helix</keyword>
<feature type="compositionally biased region" description="Basic and acidic residues" evidence="2">
    <location>
        <begin position="293"/>
        <end position="309"/>
    </location>
</feature>